<dbReference type="Pfam" id="PF24926">
    <property type="entry name" value="ACT_ACR9_C"/>
    <property type="match status" value="1"/>
</dbReference>
<dbReference type="AlphaFoldDB" id="D7LP99"/>
<protein>
    <recommendedName>
        <fullName evidence="1">ACT domain-containing protein</fullName>
    </recommendedName>
</protein>
<dbReference type="InterPro" id="IPR056805">
    <property type="entry name" value="ACT_ACR9/10_C"/>
</dbReference>
<sequence>MLHPLRVIITNCGLDTEFLVANPVELSGKDRPRMFYDVSLSLKVLGICIFSAKIRRYMASDHEWEVYKFLPDENRLFQLGSASARNEIVSKVRNILMAW</sequence>
<dbReference type="STRING" id="81972.D7LP99"/>
<dbReference type="EMBL" id="GL348717">
    <property type="protein sequence ID" value="EFH51828.1"/>
    <property type="molecule type" value="Genomic_DNA"/>
</dbReference>
<evidence type="ECO:0000313" key="3">
    <source>
        <dbReference type="Proteomes" id="UP000008694"/>
    </source>
</evidence>
<name>D7LP99_ARALL</name>
<evidence type="ECO:0000313" key="2">
    <source>
        <dbReference type="EMBL" id="EFH51828.1"/>
    </source>
</evidence>
<organism evidence="3">
    <name type="scientific">Arabidopsis lyrata subsp. lyrata</name>
    <name type="common">Lyre-leaved rock-cress</name>
    <dbReference type="NCBI Taxonomy" id="81972"/>
    <lineage>
        <taxon>Eukaryota</taxon>
        <taxon>Viridiplantae</taxon>
        <taxon>Streptophyta</taxon>
        <taxon>Embryophyta</taxon>
        <taxon>Tracheophyta</taxon>
        <taxon>Spermatophyta</taxon>
        <taxon>Magnoliopsida</taxon>
        <taxon>eudicotyledons</taxon>
        <taxon>Gunneridae</taxon>
        <taxon>Pentapetalae</taxon>
        <taxon>rosids</taxon>
        <taxon>malvids</taxon>
        <taxon>Brassicales</taxon>
        <taxon>Brassicaceae</taxon>
        <taxon>Camelineae</taxon>
        <taxon>Arabidopsis</taxon>
    </lineage>
</organism>
<dbReference type="Gramene" id="scaffold_501054.1">
    <property type="protein sequence ID" value="scaffold_501054.1"/>
    <property type="gene ID" value="scaffold_501054.1"/>
</dbReference>
<proteinExistence type="predicted"/>
<reference evidence="3" key="1">
    <citation type="journal article" date="2011" name="Nat. Genet.">
        <title>The Arabidopsis lyrata genome sequence and the basis of rapid genome size change.</title>
        <authorList>
            <person name="Hu T.T."/>
            <person name="Pattyn P."/>
            <person name="Bakker E.G."/>
            <person name="Cao J."/>
            <person name="Cheng J.-F."/>
            <person name="Clark R.M."/>
            <person name="Fahlgren N."/>
            <person name="Fawcett J.A."/>
            <person name="Grimwood J."/>
            <person name="Gundlach H."/>
            <person name="Haberer G."/>
            <person name="Hollister J.D."/>
            <person name="Ossowski S."/>
            <person name="Ottilar R.P."/>
            <person name="Salamov A.A."/>
            <person name="Schneeberger K."/>
            <person name="Spannagl M."/>
            <person name="Wang X."/>
            <person name="Yang L."/>
            <person name="Nasrallah M.E."/>
            <person name="Bergelson J."/>
            <person name="Carrington J.C."/>
            <person name="Gaut B.S."/>
            <person name="Schmutz J."/>
            <person name="Mayer K.F.X."/>
            <person name="Van de Peer Y."/>
            <person name="Grigoriev I.V."/>
            <person name="Nordborg M."/>
            <person name="Weigel D."/>
            <person name="Guo Y.-L."/>
        </authorList>
    </citation>
    <scope>NUCLEOTIDE SEQUENCE [LARGE SCALE GENOMIC DNA]</scope>
    <source>
        <strain evidence="3">cv. MN47</strain>
    </source>
</reference>
<dbReference type="Proteomes" id="UP000008694">
    <property type="component" value="Unassembled WGS sequence"/>
</dbReference>
<gene>
    <name evidence="2" type="ORF">ARALYDRAFT_905350</name>
</gene>
<dbReference type="eggNOG" id="ENOG502QPK3">
    <property type="taxonomic scope" value="Eukaryota"/>
</dbReference>
<evidence type="ECO:0000259" key="1">
    <source>
        <dbReference type="Pfam" id="PF24926"/>
    </source>
</evidence>
<dbReference type="HOGENOM" id="CLU_2323625_0_0_1"/>
<feature type="domain" description="ACT" evidence="1">
    <location>
        <begin position="16"/>
        <end position="97"/>
    </location>
</feature>
<accession>D7LP99</accession>
<keyword evidence="3" id="KW-1185">Reference proteome</keyword>